<dbReference type="AlphaFoldDB" id="A0A640V0X9"/>
<feature type="domain" description="AMIN-like" evidence="2">
    <location>
        <begin position="60"/>
        <end position="189"/>
    </location>
</feature>
<feature type="chain" id="PRO_5024865005" description="AMIN-like domain-containing protein" evidence="1">
    <location>
        <begin position="28"/>
        <end position="191"/>
    </location>
</feature>
<evidence type="ECO:0000256" key="1">
    <source>
        <dbReference type="SAM" id="SignalP"/>
    </source>
</evidence>
<comment type="caution">
    <text evidence="3">The sequence shown here is derived from an EMBL/GenBank/DDBJ whole genome shotgun (WGS) entry which is preliminary data.</text>
</comment>
<organism evidence="3 4">
    <name type="scientific">Streptomyces tubercidicus</name>
    <dbReference type="NCBI Taxonomy" id="47759"/>
    <lineage>
        <taxon>Bacteria</taxon>
        <taxon>Bacillati</taxon>
        <taxon>Actinomycetota</taxon>
        <taxon>Actinomycetes</taxon>
        <taxon>Kitasatosporales</taxon>
        <taxon>Streptomycetaceae</taxon>
        <taxon>Streptomyces</taxon>
    </lineage>
</organism>
<evidence type="ECO:0000259" key="2">
    <source>
        <dbReference type="Pfam" id="PF24837"/>
    </source>
</evidence>
<accession>A0A640V0X9</accession>
<evidence type="ECO:0000313" key="3">
    <source>
        <dbReference type="EMBL" id="GFE42148.1"/>
    </source>
</evidence>
<evidence type="ECO:0000313" key="4">
    <source>
        <dbReference type="Proteomes" id="UP000431826"/>
    </source>
</evidence>
<feature type="signal peptide" evidence="1">
    <location>
        <begin position="1"/>
        <end position="27"/>
    </location>
</feature>
<dbReference type="Proteomes" id="UP000431826">
    <property type="component" value="Unassembled WGS sequence"/>
</dbReference>
<protein>
    <recommendedName>
        <fullName evidence="2">AMIN-like domain-containing protein</fullName>
    </recommendedName>
</protein>
<gene>
    <name evidence="3" type="ORF">Stube_68210</name>
</gene>
<proteinExistence type="predicted"/>
<sequence length="191" mass="19523">MRRLGTVAAAFVLAGVGVAGTAGVAGAATGPVGDAAPATTCSTVWGSGNKSAKDANATPLKNIKTSRNACYDRMVFDISGAPGKAGYHVGYVDAFHQDGSGEKIPVKGGAILQVFVSAPSHDPETGKQTYAATAGKPLPGVNLAGYRTFKDTKFGASFEGQTQVGLGVRAKLPFRVQQSGDQLIVDVAHTW</sequence>
<keyword evidence="4" id="KW-1185">Reference proteome</keyword>
<dbReference type="Pfam" id="PF24837">
    <property type="entry name" value="AMIN-like"/>
    <property type="match status" value="1"/>
</dbReference>
<name>A0A640V0X9_9ACTN</name>
<reference evidence="3 4" key="1">
    <citation type="submission" date="2019-12" db="EMBL/GenBank/DDBJ databases">
        <title>Whole genome shotgun sequence of Streptomyces tubercidicus NBRC 13090.</title>
        <authorList>
            <person name="Ichikawa N."/>
            <person name="Kimura A."/>
            <person name="Kitahashi Y."/>
            <person name="Komaki H."/>
            <person name="Tamura T."/>
        </authorList>
    </citation>
    <scope>NUCLEOTIDE SEQUENCE [LARGE SCALE GENOMIC DNA]</scope>
    <source>
        <strain evidence="3 4">NBRC 13090</strain>
    </source>
</reference>
<dbReference type="RefSeq" id="WP_159749344.1">
    <property type="nucleotide sequence ID" value="NZ_BLIR01000003.1"/>
</dbReference>
<dbReference type="InterPro" id="IPR056303">
    <property type="entry name" value="AMIN-like"/>
</dbReference>
<dbReference type="OrthoDB" id="3393679at2"/>
<keyword evidence="1" id="KW-0732">Signal</keyword>
<dbReference type="GeneID" id="96287862"/>
<dbReference type="EMBL" id="BLIR01000003">
    <property type="protein sequence ID" value="GFE42148.1"/>
    <property type="molecule type" value="Genomic_DNA"/>
</dbReference>